<reference evidence="1" key="1">
    <citation type="submission" date="2022-02" db="EMBL/GenBank/DDBJ databases">
        <title>Coral-associated bacteria.</title>
        <authorList>
            <person name="Tang K."/>
            <person name="Wang X."/>
        </authorList>
    </citation>
    <scope>NUCLEOTIDE SEQUENCE</scope>
    <source>
        <strain evidence="1">SCSIO 43006</strain>
    </source>
</reference>
<keyword evidence="2" id="KW-1185">Reference proteome</keyword>
<name>A0ABY4V774_9GAMM</name>
<evidence type="ECO:0000313" key="1">
    <source>
        <dbReference type="EMBL" id="USD19775.1"/>
    </source>
</evidence>
<proteinExistence type="predicted"/>
<accession>A0ABY4V774</accession>
<protein>
    <submittedName>
        <fullName evidence="1">Phage terminase small subunit</fullName>
    </submittedName>
</protein>
<dbReference type="RefSeq" id="WP_252081869.1">
    <property type="nucleotide sequence ID" value="NZ_CP092418.1"/>
</dbReference>
<gene>
    <name evidence="1" type="primary">gpM</name>
    <name evidence="1" type="ORF">MJO52_11845</name>
</gene>
<organism evidence="1 2">
    <name type="scientific">Microbulbifer variabilis</name>
    <dbReference type="NCBI Taxonomy" id="266805"/>
    <lineage>
        <taxon>Bacteria</taxon>
        <taxon>Pseudomonadati</taxon>
        <taxon>Pseudomonadota</taxon>
        <taxon>Gammaproteobacteria</taxon>
        <taxon>Cellvibrionales</taxon>
        <taxon>Microbulbiferaceae</taxon>
        <taxon>Microbulbifer</taxon>
    </lineage>
</organism>
<dbReference type="Proteomes" id="UP001055658">
    <property type="component" value="Chromosome"/>
</dbReference>
<dbReference type="InterPro" id="IPR010270">
    <property type="entry name" value="Phage_P2_GpM"/>
</dbReference>
<dbReference type="Pfam" id="PF05944">
    <property type="entry name" value="Phage_term_smal"/>
    <property type="match status" value="1"/>
</dbReference>
<dbReference type="EMBL" id="CP092418">
    <property type="protein sequence ID" value="USD19775.1"/>
    <property type="molecule type" value="Genomic_DNA"/>
</dbReference>
<sequence length="206" mass="24104">MSLALRHKKKCLANAQSKISAEAAEQTPEVVTQSNRDEYARELSEQSLEHDLKLLSERTDIAEKIDFKRALLPKYLPRVRQYMESGAHYQNPILVYCVIWLIDVGDIEQALALANYAIEQQQSMPERFKRDLPTYVAEELHDWADREYKAQRSPFPYFSEVVEAVQSQRWPVINIIVLSKIYKLAGLLYDQEEDFAKAVYWYERAE</sequence>
<evidence type="ECO:0000313" key="2">
    <source>
        <dbReference type="Proteomes" id="UP001055658"/>
    </source>
</evidence>